<keyword evidence="10" id="KW-1185">Reference proteome</keyword>
<keyword evidence="2" id="KW-0813">Transport</keyword>
<dbReference type="Gene3D" id="1.20.1250.20">
    <property type="entry name" value="MFS general substrate transporter like domains"/>
    <property type="match status" value="1"/>
</dbReference>
<dbReference type="InterPro" id="IPR044770">
    <property type="entry name" value="MFS_spinster-like"/>
</dbReference>
<evidence type="ECO:0000256" key="3">
    <source>
        <dbReference type="ARBA" id="ARBA00022692"/>
    </source>
</evidence>
<feature type="transmembrane region" description="Helical" evidence="7">
    <location>
        <begin position="284"/>
        <end position="305"/>
    </location>
</feature>
<protein>
    <recommendedName>
        <fullName evidence="8">Major facilitator superfamily (MFS) profile domain-containing protein</fullName>
    </recommendedName>
</protein>
<feature type="transmembrane region" description="Helical" evidence="7">
    <location>
        <begin position="252"/>
        <end position="272"/>
    </location>
</feature>
<evidence type="ECO:0000256" key="1">
    <source>
        <dbReference type="ARBA" id="ARBA00004651"/>
    </source>
</evidence>
<keyword evidence="3 7" id="KW-0812">Transmembrane</keyword>
<accession>A0ABP7AE79</accession>
<feature type="transmembrane region" description="Helical" evidence="7">
    <location>
        <begin position="379"/>
        <end position="399"/>
    </location>
</feature>
<dbReference type="SUPFAM" id="SSF103473">
    <property type="entry name" value="MFS general substrate transporter"/>
    <property type="match status" value="1"/>
</dbReference>
<evidence type="ECO:0000313" key="9">
    <source>
        <dbReference type="EMBL" id="GAA3630322.1"/>
    </source>
</evidence>
<feature type="transmembrane region" description="Helical" evidence="7">
    <location>
        <begin position="411"/>
        <end position="432"/>
    </location>
</feature>
<evidence type="ECO:0000313" key="10">
    <source>
        <dbReference type="Proteomes" id="UP001501490"/>
    </source>
</evidence>
<dbReference type="PROSITE" id="PS50850">
    <property type="entry name" value="MFS"/>
    <property type="match status" value="1"/>
</dbReference>
<dbReference type="InterPro" id="IPR036259">
    <property type="entry name" value="MFS_trans_sf"/>
</dbReference>
<evidence type="ECO:0000256" key="2">
    <source>
        <dbReference type="ARBA" id="ARBA00022448"/>
    </source>
</evidence>
<feature type="region of interest" description="Disordered" evidence="6">
    <location>
        <begin position="1"/>
        <end position="26"/>
    </location>
</feature>
<keyword evidence="5 7" id="KW-0472">Membrane</keyword>
<feature type="transmembrane region" description="Helical" evidence="7">
    <location>
        <begin position="70"/>
        <end position="92"/>
    </location>
</feature>
<dbReference type="Pfam" id="PF07690">
    <property type="entry name" value="MFS_1"/>
    <property type="match status" value="1"/>
</dbReference>
<evidence type="ECO:0000259" key="8">
    <source>
        <dbReference type="PROSITE" id="PS50850"/>
    </source>
</evidence>
<feature type="transmembrane region" description="Helical" evidence="7">
    <location>
        <begin position="158"/>
        <end position="177"/>
    </location>
</feature>
<feature type="transmembrane region" description="Helical" evidence="7">
    <location>
        <begin position="189"/>
        <end position="209"/>
    </location>
</feature>
<dbReference type="RefSeq" id="WP_344807108.1">
    <property type="nucleotide sequence ID" value="NZ_BAABAB010000026.1"/>
</dbReference>
<feature type="transmembrane region" description="Helical" evidence="7">
    <location>
        <begin position="317"/>
        <end position="336"/>
    </location>
</feature>
<sequence length="454" mass="48161">MTTTAPVDDPTASPAGGPVEGAEQARHVPHRWRNLATLTGVTVVDSTEAGLTTTLFPTISAALRLNTGQLGMLAALGKLVAVPFGPGWVWLAGRTSRRTALIAATVAGGVFGIIAGFANDFTHLLIANTLMAACIIGAGPISNSIISDSFDDAHRGRAVGYFYGISALLGSFIGPLVAQLSGFSDGWRYGMWAIGAICILAGLGILVFYREPGIGAAERQLADLSSKDRRGQKVTFASVLSLFKIPTFSIMMASRLLSGHLLIAVFGVQFLVTERGFTNAVAALVLLPFGVGYFAGTVGGGWIVTLLDRVLPRRGRVAFIQCAQILFAVIAFFGTQFHYSEIGVYAVFWALMGFAQGLNPGVNRPIVMSVVLPELRGQAFAIFLTVFETIGWALFSLGAGVLAESLGIQTVFLWILVGLMLVNAVVLSALYVTYPKDRARVTDELEERRAAALS</sequence>
<dbReference type="Proteomes" id="UP001501490">
    <property type="component" value="Unassembled WGS sequence"/>
</dbReference>
<feature type="domain" description="Major facilitator superfamily (MFS) profile" evidence="8">
    <location>
        <begin position="34"/>
        <end position="436"/>
    </location>
</feature>
<comment type="subcellular location">
    <subcellularLocation>
        <location evidence="1">Cell membrane</location>
        <topology evidence="1">Multi-pass membrane protein</topology>
    </subcellularLocation>
</comment>
<gene>
    <name evidence="9" type="ORF">GCM10022236_35980</name>
</gene>
<dbReference type="PANTHER" id="PTHR23505:SF52">
    <property type="entry name" value="MAJOR FACILITATOR SUPERFAMILY PROTEIN"/>
    <property type="match status" value="1"/>
</dbReference>
<proteinExistence type="predicted"/>
<name>A0ABP7AE79_9ACTN</name>
<dbReference type="InterPro" id="IPR020846">
    <property type="entry name" value="MFS_dom"/>
</dbReference>
<evidence type="ECO:0000256" key="5">
    <source>
        <dbReference type="ARBA" id="ARBA00023136"/>
    </source>
</evidence>
<feature type="transmembrane region" description="Helical" evidence="7">
    <location>
        <begin position="99"/>
        <end position="118"/>
    </location>
</feature>
<dbReference type="InterPro" id="IPR011701">
    <property type="entry name" value="MFS"/>
</dbReference>
<dbReference type="PANTHER" id="PTHR23505">
    <property type="entry name" value="SPINSTER"/>
    <property type="match status" value="1"/>
</dbReference>
<organism evidence="9 10">
    <name type="scientific">Microlunatus ginsengisoli</name>
    <dbReference type="NCBI Taxonomy" id="363863"/>
    <lineage>
        <taxon>Bacteria</taxon>
        <taxon>Bacillati</taxon>
        <taxon>Actinomycetota</taxon>
        <taxon>Actinomycetes</taxon>
        <taxon>Propionibacteriales</taxon>
        <taxon>Propionibacteriaceae</taxon>
        <taxon>Microlunatus</taxon>
    </lineage>
</organism>
<dbReference type="EMBL" id="BAABAB010000026">
    <property type="protein sequence ID" value="GAA3630322.1"/>
    <property type="molecule type" value="Genomic_DNA"/>
</dbReference>
<feature type="transmembrane region" description="Helical" evidence="7">
    <location>
        <begin position="124"/>
        <end position="146"/>
    </location>
</feature>
<feature type="transmembrane region" description="Helical" evidence="7">
    <location>
        <begin position="342"/>
        <end position="358"/>
    </location>
</feature>
<keyword evidence="4 7" id="KW-1133">Transmembrane helix</keyword>
<evidence type="ECO:0000256" key="4">
    <source>
        <dbReference type="ARBA" id="ARBA00022989"/>
    </source>
</evidence>
<comment type="caution">
    <text evidence="9">The sequence shown here is derived from an EMBL/GenBank/DDBJ whole genome shotgun (WGS) entry which is preliminary data.</text>
</comment>
<reference evidence="10" key="1">
    <citation type="journal article" date="2019" name="Int. J. Syst. Evol. Microbiol.">
        <title>The Global Catalogue of Microorganisms (GCM) 10K type strain sequencing project: providing services to taxonomists for standard genome sequencing and annotation.</title>
        <authorList>
            <consortium name="The Broad Institute Genomics Platform"/>
            <consortium name="The Broad Institute Genome Sequencing Center for Infectious Disease"/>
            <person name="Wu L."/>
            <person name="Ma J."/>
        </authorList>
    </citation>
    <scope>NUCLEOTIDE SEQUENCE [LARGE SCALE GENOMIC DNA]</scope>
    <source>
        <strain evidence="10">JCM 16929</strain>
    </source>
</reference>
<evidence type="ECO:0000256" key="6">
    <source>
        <dbReference type="SAM" id="MobiDB-lite"/>
    </source>
</evidence>
<evidence type="ECO:0000256" key="7">
    <source>
        <dbReference type="SAM" id="Phobius"/>
    </source>
</evidence>